<dbReference type="PROSITE" id="PS50108">
    <property type="entry name" value="CRIB"/>
    <property type="match status" value="1"/>
</dbReference>
<dbReference type="Pfam" id="PF00786">
    <property type="entry name" value="PBD"/>
    <property type="match status" value="1"/>
</dbReference>
<dbReference type="InterPro" id="IPR044509">
    <property type="entry name" value="RIC2/4"/>
</dbReference>
<dbReference type="PANTHER" id="PTHR46931">
    <property type="entry name" value="CRIB DOMAIN-CONTAINING PROTEIN RIC2"/>
    <property type="match status" value="1"/>
</dbReference>
<dbReference type="SMART" id="SM00285">
    <property type="entry name" value="PBD"/>
    <property type="match status" value="1"/>
</dbReference>
<dbReference type="PANTHER" id="PTHR46931:SF14">
    <property type="entry name" value="CRIB DOMAIN-CONTAINING PROTEIN RIC2"/>
    <property type="match status" value="1"/>
</dbReference>
<proteinExistence type="predicted"/>
<sequence length="152" mass="16918">MLLPFLSIRCDSESSVAVASTTALSPKHSKTRKRGGEENLKMKKNEDVSKASIFSQGLHRLIRRFKSFSQLFVYKEEMGHVEKEMEIGFPTDVKHVTHIGVDGSTTVNPVSNWENLKATEILSFPSISLQQFELAMANQTRATLGISGSTFI</sequence>
<evidence type="ECO:0000313" key="2">
    <source>
        <dbReference type="EMBL" id="KAK6122848.1"/>
    </source>
</evidence>
<protein>
    <recommendedName>
        <fullName evidence="1">CRIB domain-containing protein</fullName>
    </recommendedName>
</protein>
<dbReference type="EMBL" id="JABTTQ020002628">
    <property type="protein sequence ID" value="KAK6122848.1"/>
    <property type="molecule type" value="Genomic_DNA"/>
</dbReference>
<dbReference type="CDD" id="cd00132">
    <property type="entry name" value="CRIB"/>
    <property type="match status" value="1"/>
</dbReference>
<feature type="domain" description="CRIB" evidence="1">
    <location>
        <begin position="87"/>
        <end position="100"/>
    </location>
</feature>
<accession>A0ABR0UJR9</accession>
<reference evidence="2 3" key="1">
    <citation type="journal article" date="2021" name="Comput. Struct. Biotechnol. J.">
        <title>De novo genome assembly of the potent medicinal plant Rehmannia glutinosa using nanopore technology.</title>
        <authorList>
            <person name="Ma L."/>
            <person name="Dong C."/>
            <person name="Song C."/>
            <person name="Wang X."/>
            <person name="Zheng X."/>
            <person name="Niu Y."/>
            <person name="Chen S."/>
            <person name="Feng W."/>
        </authorList>
    </citation>
    <scope>NUCLEOTIDE SEQUENCE [LARGE SCALE GENOMIC DNA]</scope>
    <source>
        <strain evidence="2">DH-2019</strain>
    </source>
</reference>
<keyword evidence="3" id="KW-1185">Reference proteome</keyword>
<gene>
    <name evidence="2" type="ORF">DH2020_043374</name>
</gene>
<name>A0ABR0UJR9_REHGL</name>
<dbReference type="Proteomes" id="UP001318860">
    <property type="component" value="Unassembled WGS sequence"/>
</dbReference>
<organism evidence="2 3">
    <name type="scientific">Rehmannia glutinosa</name>
    <name type="common">Chinese foxglove</name>
    <dbReference type="NCBI Taxonomy" id="99300"/>
    <lineage>
        <taxon>Eukaryota</taxon>
        <taxon>Viridiplantae</taxon>
        <taxon>Streptophyta</taxon>
        <taxon>Embryophyta</taxon>
        <taxon>Tracheophyta</taxon>
        <taxon>Spermatophyta</taxon>
        <taxon>Magnoliopsida</taxon>
        <taxon>eudicotyledons</taxon>
        <taxon>Gunneridae</taxon>
        <taxon>Pentapetalae</taxon>
        <taxon>asterids</taxon>
        <taxon>lamiids</taxon>
        <taxon>Lamiales</taxon>
        <taxon>Orobanchaceae</taxon>
        <taxon>Rehmannieae</taxon>
        <taxon>Rehmannia</taxon>
    </lineage>
</organism>
<comment type="caution">
    <text evidence="2">The sequence shown here is derived from an EMBL/GenBank/DDBJ whole genome shotgun (WGS) entry which is preliminary data.</text>
</comment>
<dbReference type="InterPro" id="IPR000095">
    <property type="entry name" value="CRIB_dom"/>
</dbReference>
<evidence type="ECO:0000259" key="1">
    <source>
        <dbReference type="PROSITE" id="PS50108"/>
    </source>
</evidence>
<evidence type="ECO:0000313" key="3">
    <source>
        <dbReference type="Proteomes" id="UP001318860"/>
    </source>
</evidence>